<evidence type="ECO:0000256" key="4">
    <source>
        <dbReference type="ARBA" id="ARBA00022475"/>
    </source>
</evidence>
<evidence type="ECO:0000256" key="6">
    <source>
        <dbReference type="ARBA" id="ARBA00025321"/>
    </source>
</evidence>
<keyword evidence="9" id="KW-1185">Reference proteome</keyword>
<reference evidence="8 9" key="1">
    <citation type="submission" date="2020-03" db="EMBL/GenBank/DDBJ databases">
        <title>The genome sequence of Microvirga sp. c23x22.</title>
        <authorList>
            <person name="Zhang X."/>
        </authorList>
    </citation>
    <scope>NUCLEOTIDE SEQUENCE [LARGE SCALE GENOMIC DNA]</scope>
    <source>
        <strain evidence="9">c23x22</strain>
    </source>
</reference>
<comment type="function">
    <text evidence="6">Has immunoglobulin-binding and hemagglutination properties, and can bind to mannose. Essential for virulence. May be involved in LPS biosynthesis or polysaccharide transport.</text>
</comment>
<sequence length="155" mass="16296">MRPFIIAALAAAVLTPAAFSSAKASPTTFKQLIRQDRLATDYAAYRRPVARGGYAYRGYRGGVAYRRGAYGGRYATVGRPAYRGGYYHYGRTYPYGAAAAGLAAGALVGGAVASQPVVTGSVVPAGANYCAQRYKSYNPATGTYTGYDGLQHPCP</sequence>
<comment type="caution">
    <text evidence="8">The sequence shown here is derived from an EMBL/GenBank/DDBJ whole genome shotgun (WGS) entry which is preliminary data.</text>
</comment>
<dbReference type="Pfam" id="PF07886">
    <property type="entry name" value="BA14K"/>
    <property type="match status" value="1"/>
</dbReference>
<evidence type="ECO:0000256" key="7">
    <source>
        <dbReference type="SAM" id="SignalP"/>
    </source>
</evidence>
<keyword evidence="4" id="KW-0472">Membrane</keyword>
<evidence type="ECO:0000313" key="8">
    <source>
        <dbReference type="EMBL" id="NIX75567.1"/>
    </source>
</evidence>
<keyword evidence="5" id="KW-0430">Lectin</keyword>
<dbReference type="InterPro" id="IPR012413">
    <property type="entry name" value="BA14K"/>
</dbReference>
<keyword evidence="7" id="KW-0732">Signal</keyword>
<feature type="chain" id="PRO_5045263943" description="Lectin-like protein BA14k" evidence="7">
    <location>
        <begin position="25"/>
        <end position="155"/>
    </location>
</feature>
<gene>
    <name evidence="8" type="ORF">HB375_02925</name>
</gene>
<accession>A0ABX0VCK0</accession>
<evidence type="ECO:0000313" key="9">
    <source>
        <dbReference type="Proteomes" id="UP000707352"/>
    </source>
</evidence>
<feature type="signal peptide" evidence="7">
    <location>
        <begin position="1"/>
        <end position="24"/>
    </location>
</feature>
<evidence type="ECO:0000256" key="1">
    <source>
        <dbReference type="ARBA" id="ARBA00004167"/>
    </source>
</evidence>
<evidence type="ECO:0000256" key="2">
    <source>
        <dbReference type="ARBA" id="ARBA00010270"/>
    </source>
</evidence>
<comment type="subcellular location">
    <subcellularLocation>
        <location evidence="1">Membrane</location>
        <topology evidence="1">Single-pass membrane protein</topology>
    </subcellularLocation>
</comment>
<dbReference type="RefSeq" id="WP_167671445.1">
    <property type="nucleotide sequence ID" value="NZ_JAATJS010000001.1"/>
</dbReference>
<dbReference type="EMBL" id="JAATJS010000001">
    <property type="protein sequence ID" value="NIX75567.1"/>
    <property type="molecule type" value="Genomic_DNA"/>
</dbReference>
<dbReference type="Proteomes" id="UP000707352">
    <property type="component" value="Unassembled WGS sequence"/>
</dbReference>
<evidence type="ECO:0000256" key="3">
    <source>
        <dbReference type="ARBA" id="ARBA00020552"/>
    </source>
</evidence>
<protein>
    <recommendedName>
        <fullName evidence="3">Lectin-like protein BA14k</fullName>
    </recommendedName>
</protein>
<organism evidence="8 9">
    <name type="scientific">Microvirga terricola</name>
    <dbReference type="NCBI Taxonomy" id="2719797"/>
    <lineage>
        <taxon>Bacteria</taxon>
        <taxon>Pseudomonadati</taxon>
        <taxon>Pseudomonadota</taxon>
        <taxon>Alphaproteobacteria</taxon>
        <taxon>Hyphomicrobiales</taxon>
        <taxon>Methylobacteriaceae</taxon>
        <taxon>Microvirga</taxon>
    </lineage>
</organism>
<proteinExistence type="inferred from homology"/>
<evidence type="ECO:0000256" key="5">
    <source>
        <dbReference type="ARBA" id="ARBA00022734"/>
    </source>
</evidence>
<comment type="similarity">
    <text evidence="2">Belongs to the BA14k family.</text>
</comment>
<name>A0ABX0VCK0_9HYPH</name>
<keyword evidence="4" id="KW-1003">Cell membrane</keyword>